<feature type="coiled-coil region" evidence="5">
    <location>
        <begin position="98"/>
        <end position="132"/>
    </location>
</feature>
<feature type="region of interest" description="Disordered" evidence="6">
    <location>
        <begin position="186"/>
        <end position="206"/>
    </location>
</feature>
<keyword evidence="4" id="KW-0243">Dynein</keyword>
<evidence type="ECO:0000256" key="5">
    <source>
        <dbReference type="SAM" id="Coils"/>
    </source>
</evidence>
<evidence type="ECO:0000256" key="2">
    <source>
        <dbReference type="ARBA" id="ARBA00006176"/>
    </source>
</evidence>
<reference evidence="7" key="1">
    <citation type="submission" date="2025-08" db="UniProtKB">
        <authorList>
            <consortium name="Ensembl"/>
        </authorList>
    </citation>
    <scope>IDENTIFICATION</scope>
</reference>
<name>A0A3Q3FEH5_9LABR</name>
<proteinExistence type="inferred from homology"/>
<evidence type="ECO:0000256" key="3">
    <source>
        <dbReference type="ARBA" id="ARBA00022490"/>
    </source>
</evidence>
<comment type="similarity">
    <text evidence="2">Belongs to the dynactin subunit 2 family.</text>
</comment>
<evidence type="ECO:0000256" key="1">
    <source>
        <dbReference type="ARBA" id="ARBA00004496"/>
    </source>
</evidence>
<sequence length="404" mass="44471">MADPKYANLPGIAFNEPDVYETGDLPEDDQAQFESELEELCSDSVERIVVNPNAAYDKFKDKHVATKGLDFSDRISKSRRVGYESGEFEILGEGCGVKETPQQKYQRLVNEIQELTQEVDTIQTATKESNAEERLTPVVLAQQAAQLKQQLVSAHLDSLLGPQAHINLADPDGALARRLLTQLEAAKGSRGSGESKPTASAKGPDGVVLYELHSRPEQEKFNESAKMAELEKRLAELEIAVGSGSDKQGPLSAGVQGASLMDTIELLQARVSALDSATLDQVEARLQSVLGKMNEIAKHKTAIEDADTQNKVSQLYDVVQKWDAMSTSIPQVVQRLVAVKELHEQAMQFGQLLTHLDTTQQMINNSLKDNNTLLTQVQQTMKENLVAVEENFSALDQRMKKLSN</sequence>
<dbReference type="Pfam" id="PF04912">
    <property type="entry name" value="Dynamitin"/>
    <property type="match status" value="1"/>
</dbReference>
<dbReference type="GO" id="GO:0030286">
    <property type="term" value="C:dynein complex"/>
    <property type="evidence" value="ECO:0007669"/>
    <property type="project" value="UniProtKB-KW"/>
</dbReference>
<dbReference type="InParanoid" id="A0A3Q3FEH5"/>
<keyword evidence="3" id="KW-0963">Cytoplasm</keyword>
<comment type="subcellular location">
    <subcellularLocation>
        <location evidence="1">Cytoplasm</location>
    </subcellularLocation>
</comment>
<dbReference type="FunCoup" id="A0A3Q3FEH5">
    <property type="interactions" value="2129"/>
</dbReference>
<dbReference type="InterPro" id="IPR028133">
    <property type="entry name" value="Dynamitin"/>
</dbReference>
<evidence type="ECO:0000313" key="7">
    <source>
        <dbReference type="Ensembl" id="ENSLBEP00000017944.1"/>
    </source>
</evidence>
<dbReference type="PANTHER" id="PTHR15346">
    <property type="entry name" value="DYNACTIN SUBUNIT"/>
    <property type="match status" value="1"/>
</dbReference>
<dbReference type="Proteomes" id="UP000261660">
    <property type="component" value="Unplaced"/>
</dbReference>
<dbReference type="GeneTree" id="ENSGT00390000003427"/>
<organism evidence="7 8">
    <name type="scientific">Labrus bergylta</name>
    <name type="common">ballan wrasse</name>
    <dbReference type="NCBI Taxonomy" id="56723"/>
    <lineage>
        <taxon>Eukaryota</taxon>
        <taxon>Metazoa</taxon>
        <taxon>Chordata</taxon>
        <taxon>Craniata</taxon>
        <taxon>Vertebrata</taxon>
        <taxon>Euteleostomi</taxon>
        <taxon>Actinopterygii</taxon>
        <taxon>Neopterygii</taxon>
        <taxon>Teleostei</taxon>
        <taxon>Neoteleostei</taxon>
        <taxon>Acanthomorphata</taxon>
        <taxon>Eupercaria</taxon>
        <taxon>Labriformes</taxon>
        <taxon>Labridae</taxon>
        <taxon>Labrus</taxon>
    </lineage>
</organism>
<accession>A0A3Q3FEH5</accession>
<dbReference type="AlphaFoldDB" id="A0A3Q3FEH5"/>
<dbReference type="GO" id="GO:0005869">
    <property type="term" value="C:dynactin complex"/>
    <property type="evidence" value="ECO:0007669"/>
    <property type="project" value="InterPro"/>
</dbReference>
<evidence type="ECO:0000256" key="6">
    <source>
        <dbReference type="SAM" id="MobiDB-lite"/>
    </source>
</evidence>
<dbReference type="Ensembl" id="ENSLBET00000018944.1">
    <property type="protein sequence ID" value="ENSLBEP00000017944.1"/>
    <property type="gene ID" value="ENSLBEG00000013783.1"/>
</dbReference>
<feature type="coiled-coil region" evidence="5">
    <location>
        <begin position="220"/>
        <end position="247"/>
    </location>
</feature>
<protein>
    <submittedName>
        <fullName evidence="7">Dynactin 2 (p50)</fullName>
    </submittedName>
</protein>
<evidence type="ECO:0000256" key="4">
    <source>
        <dbReference type="ARBA" id="ARBA00023017"/>
    </source>
</evidence>
<keyword evidence="5" id="KW-0175">Coiled coil</keyword>
<keyword evidence="8" id="KW-1185">Reference proteome</keyword>
<dbReference type="STRING" id="56723.ENSLBEP00000017944"/>
<reference evidence="7" key="2">
    <citation type="submission" date="2025-09" db="UniProtKB">
        <authorList>
            <consortium name="Ensembl"/>
        </authorList>
    </citation>
    <scope>IDENTIFICATION</scope>
</reference>
<dbReference type="GO" id="GO:0007017">
    <property type="term" value="P:microtubule-based process"/>
    <property type="evidence" value="ECO:0007669"/>
    <property type="project" value="InterPro"/>
</dbReference>
<dbReference type="GO" id="GO:0005737">
    <property type="term" value="C:cytoplasm"/>
    <property type="evidence" value="ECO:0007669"/>
    <property type="project" value="UniProtKB-SubCell"/>
</dbReference>
<evidence type="ECO:0000313" key="8">
    <source>
        <dbReference type="Proteomes" id="UP000261660"/>
    </source>
</evidence>